<dbReference type="AlphaFoldDB" id="A0A1N6D7T8"/>
<evidence type="ECO:0000313" key="3">
    <source>
        <dbReference type="EMBL" id="SIN66845.1"/>
    </source>
</evidence>
<feature type="compositionally biased region" description="Basic and acidic residues" evidence="1">
    <location>
        <begin position="182"/>
        <end position="194"/>
    </location>
</feature>
<evidence type="ECO:0000313" key="4">
    <source>
        <dbReference type="Proteomes" id="UP000185192"/>
    </source>
</evidence>
<keyword evidence="2" id="KW-0812">Transmembrane</keyword>
<feature type="region of interest" description="Disordered" evidence="1">
    <location>
        <begin position="156"/>
        <end position="194"/>
    </location>
</feature>
<sequence length="343" mass="37184">MMPMAKDDDDTGASSKSSFNLFNLVATLALMAATLVITWATFVSTNSAGLNSSAANVDQKLLALYENYFRAAEIRISDPEAAENQLFIICELIGEKIPNYDEFDMGLLDFGVVGGQIAATHELQLNRKEHLEDLLRNPRLSGTKPAKCLEDIDADKEVESERSPTSGGNSSDSQPPPTTEQEAARIEKSEQQDRGIVDNLLNKDSRGVMAAQSDPEALPVSLTVKAGARRGYAIDVFWCENSDPVVQQKNLQEARQIADFLKSRTLLGGNLAIGRVRLRTLLTQRQGADSYPASGRQVRREAAEASIGENLVAAAGEATGEKYSVHTTSNTTDYYLSVFSCGG</sequence>
<dbReference type="EMBL" id="FSQW01000001">
    <property type="protein sequence ID" value="SIN66845.1"/>
    <property type="molecule type" value="Genomic_DNA"/>
</dbReference>
<protein>
    <submittedName>
        <fullName evidence="3">Uncharacterized protein</fullName>
    </submittedName>
</protein>
<feature type="compositionally biased region" description="Polar residues" evidence="1">
    <location>
        <begin position="163"/>
        <end position="173"/>
    </location>
</feature>
<organism evidence="3 4">
    <name type="scientific">Parasphingorhabdus marina DSM 22363</name>
    <dbReference type="NCBI Taxonomy" id="1123272"/>
    <lineage>
        <taxon>Bacteria</taxon>
        <taxon>Pseudomonadati</taxon>
        <taxon>Pseudomonadota</taxon>
        <taxon>Alphaproteobacteria</taxon>
        <taxon>Sphingomonadales</taxon>
        <taxon>Sphingomonadaceae</taxon>
        <taxon>Parasphingorhabdus</taxon>
    </lineage>
</organism>
<dbReference type="Proteomes" id="UP000185192">
    <property type="component" value="Unassembled WGS sequence"/>
</dbReference>
<keyword evidence="2" id="KW-0472">Membrane</keyword>
<evidence type="ECO:0000256" key="1">
    <source>
        <dbReference type="SAM" id="MobiDB-lite"/>
    </source>
</evidence>
<evidence type="ECO:0000256" key="2">
    <source>
        <dbReference type="SAM" id="Phobius"/>
    </source>
</evidence>
<feature type="transmembrane region" description="Helical" evidence="2">
    <location>
        <begin position="21"/>
        <end position="42"/>
    </location>
</feature>
<accession>A0A1N6D7T8</accession>
<name>A0A1N6D7T8_9SPHN</name>
<reference evidence="4" key="1">
    <citation type="submission" date="2016-11" db="EMBL/GenBank/DDBJ databases">
        <authorList>
            <person name="Varghese N."/>
            <person name="Submissions S."/>
        </authorList>
    </citation>
    <scope>NUCLEOTIDE SEQUENCE [LARGE SCALE GENOMIC DNA]</scope>
    <source>
        <strain evidence="4">DSM 22363</strain>
    </source>
</reference>
<proteinExistence type="predicted"/>
<keyword evidence="2" id="KW-1133">Transmembrane helix</keyword>
<keyword evidence="4" id="KW-1185">Reference proteome</keyword>
<gene>
    <name evidence="3" type="ORF">SAMN02745824_1662</name>
</gene>